<gene>
    <name evidence="2" type="ORF">A1O5_03645</name>
</gene>
<reference evidence="2 3" key="1">
    <citation type="submission" date="2013-03" db="EMBL/GenBank/DDBJ databases">
        <title>The Genome Sequence of Cladophialophora psammophila CBS 110553.</title>
        <authorList>
            <consortium name="The Broad Institute Genomics Platform"/>
            <person name="Cuomo C."/>
            <person name="de Hoog S."/>
            <person name="Gorbushina A."/>
            <person name="Walker B."/>
            <person name="Young S.K."/>
            <person name="Zeng Q."/>
            <person name="Gargeya S."/>
            <person name="Fitzgerald M."/>
            <person name="Haas B."/>
            <person name="Abouelleil A."/>
            <person name="Allen A.W."/>
            <person name="Alvarado L."/>
            <person name="Arachchi H.M."/>
            <person name="Berlin A.M."/>
            <person name="Chapman S.B."/>
            <person name="Gainer-Dewar J."/>
            <person name="Goldberg J."/>
            <person name="Griggs A."/>
            <person name="Gujja S."/>
            <person name="Hansen M."/>
            <person name="Howarth C."/>
            <person name="Imamovic A."/>
            <person name="Ireland A."/>
            <person name="Larimer J."/>
            <person name="McCowan C."/>
            <person name="Murphy C."/>
            <person name="Pearson M."/>
            <person name="Poon T.W."/>
            <person name="Priest M."/>
            <person name="Roberts A."/>
            <person name="Saif S."/>
            <person name="Shea T."/>
            <person name="Sisk P."/>
            <person name="Sykes S."/>
            <person name="Wortman J."/>
            <person name="Nusbaum C."/>
            <person name="Birren B."/>
        </authorList>
    </citation>
    <scope>NUCLEOTIDE SEQUENCE [LARGE SCALE GENOMIC DNA]</scope>
    <source>
        <strain evidence="2 3">CBS 110553</strain>
    </source>
</reference>
<comment type="caution">
    <text evidence="2">The sequence shown here is derived from an EMBL/GenBank/DDBJ whole genome shotgun (WGS) entry which is preliminary data.</text>
</comment>
<dbReference type="AlphaFoldDB" id="W9X146"/>
<organism evidence="2 3">
    <name type="scientific">Cladophialophora psammophila CBS 110553</name>
    <dbReference type="NCBI Taxonomy" id="1182543"/>
    <lineage>
        <taxon>Eukaryota</taxon>
        <taxon>Fungi</taxon>
        <taxon>Dikarya</taxon>
        <taxon>Ascomycota</taxon>
        <taxon>Pezizomycotina</taxon>
        <taxon>Eurotiomycetes</taxon>
        <taxon>Chaetothyriomycetidae</taxon>
        <taxon>Chaetothyriales</taxon>
        <taxon>Herpotrichiellaceae</taxon>
        <taxon>Cladophialophora</taxon>
    </lineage>
</organism>
<name>W9X146_9EURO</name>
<dbReference type="EMBL" id="AMGX01000004">
    <property type="protein sequence ID" value="EXJ73883.1"/>
    <property type="molecule type" value="Genomic_DNA"/>
</dbReference>
<dbReference type="Proteomes" id="UP000019471">
    <property type="component" value="Unassembled WGS sequence"/>
</dbReference>
<dbReference type="Gene3D" id="3.40.390.10">
    <property type="entry name" value="Collagenase (Catalytic Domain)"/>
    <property type="match status" value="1"/>
</dbReference>
<evidence type="ECO:0008006" key="4">
    <source>
        <dbReference type="Google" id="ProtNLM"/>
    </source>
</evidence>
<accession>W9X146</accession>
<evidence type="ECO:0000313" key="2">
    <source>
        <dbReference type="EMBL" id="EXJ73883.1"/>
    </source>
</evidence>
<feature type="signal peptide" evidence="1">
    <location>
        <begin position="1"/>
        <end position="28"/>
    </location>
</feature>
<proteinExistence type="predicted"/>
<sequence>MATFISVRSCTARAVLLVLWLVNFHAWAREDIVRPPNTPAIGGPAGVTDSQVAIFYRTFQDAIYLARHTALYWPCDAANDEIFTRYFEPGDAEFVKNMFRAIANIDLTLDLSNPETVRQLADQPLSYNKYFTGLSIHFLDDHPGLTQPGVVWDGTLSCHLNRPLLGFMVPTFGGTSALMSVCKRMYAMLPMLQDVETAPNWAIDPSKDKSNGLQYYDGYGCQNLGDTDSSNLHSTGSVMLHELMHFPGLFSDVPHYAATIPSQIQFSSTPHVISDFFGDWPKNGYGPYNSAEIKRFLPRDHSYFEWKPTYNADNYVSYAVSQYYSRVCGRKFGEAPSEKAAYPNRHPPSNPFP</sequence>
<feature type="chain" id="PRO_5004931683" description="Lysine-specific metallo-endopeptidase domain-containing protein" evidence="1">
    <location>
        <begin position="29"/>
        <end position="353"/>
    </location>
</feature>
<dbReference type="HOGENOM" id="CLU_052681_0_0_1"/>
<dbReference type="OrthoDB" id="4148518at2759"/>
<dbReference type="RefSeq" id="XP_007742446.1">
    <property type="nucleotide sequence ID" value="XM_007744256.1"/>
</dbReference>
<dbReference type="GO" id="GO:0008237">
    <property type="term" value="F:metallopeptidase activity"/>
    <property type="evidence" value="ECO:0007669"/>
    <property type="project" value="InterPro"/>
</dbReference>
<evidence type="ECO:0000256" key="1">
    <source>
        <dbReference type="SAM" id="SignalP"/>
    </source>
</evidence>
<protein>
    <recommendedName>
        <fullName evidence="4">Lysine-specific metallo-endopeptidase domain-containing protein</fullName>
    </recommendedName>
</protein>
<keyword evidence="3" id="KW-1185">Reference proteome</keyword>
<dbReference type="InterPro" id="IPR024079">
    <property type="entry name" value="MetalloPept_cat_dom_sf"/>
</dbReference>
<dbReference type="GeneID" id="19188373"/>
<evidence type="ECO:0000313" key="3">
    <source>
        <dbReference type="Proteomes" id="UP000019471"/>
    </source>
</evidence>
<keyword evidence="1" id="KW-0732">Signal</keyword>